<proteinExistence type="predicted"/>
<feature type="compositionally biased region" description="Low complexity" evidence="1">
    <location>
        <begin position="49"/>
        <end position="64"/>
    </location>
</feature>
<keyword evidence="2" id="KW-0732">Signal</keyword>
<evidence type="ECO:0000256" key="2">
    <source>
        <dbReference type="SAM" id="SignalP"/>
    </source>
</evidence>
<protein>
    <submittedName>
        <fullName evidence="3">Uncharacterized protein</fullName>
    </submittedName>
</protein>
<name>A0A3S4ZVG0_9PLAT</name>
<feature type="signal peptide" evidence="2">
    <location>
        <begin position="1"/>
        <end position="22"/>
    </location>
</feature>
<feature type="region of interest" description="Disordered" evidence="1">
    <location>
        <begin position="35"/>
        <end position="106"/>
    </location>
</feature>
<feature type="chain" id="PRO_5018612982" evidence="2">
    <location>
        <begin position="23"/>
        <end position="207"/>
    </location>
</feature>
<keyword evidence="4" id="KW-1185">Reference proteome</keyword>
<dbReference type="AlphaFoldDB" id="A0A3S4ZVG0"/>
<dbReference type="EMBL" id="CAAALY010048532">
    <property type="protein sequence ID" value="VEL20904.1"/>
    <property type="molecule type" value="Genomic_DNA"/>
</dbReference>
<organism evidence="3 4">
    <name type="scientific">Protopolystoma xenopodis</name>
    <dbReference type="NCBI Taxonomy" id="117903"/>
    <lineage>
        <taxon>Eukaryota</taxon>
        <taxon>Metazoa</taxon>
        <taxon>Spiralia</taxon>
        <taxon>Lophotrochozoa</taxon>
        <taxon>Platyhelminthes</taxon>
        <taxon>Monogenea</taxon>
        <taxon>Polyopisthocotylea</taxon>
        <taxon>Polystomatidea</taxon>
        <taxon>Polystomatidae</taxon>
        <taxon>Protopolystoma</taxon>
    </lineage>
</organism>
<reference evidence="3" key="1">
    <citation type="submission" date="2018-11" db="EMBL/GenBank/DDBJ databases">
        <authorList>
            <consortium name="Pathogen Informatics"/>
        </authorList>
    </citation>
    <scope>NUCLEOTIDE SEQUENCE</scope>
</reference>
<comment type="caution">
    <text evidence="3">The sequence shown here is derived from an EMBL/GenBank/DDBJ whole genome shotgun (WGS) entry which is preliminary data.</text>
</comment>
<evidence type="ECO:0000256" key="1">
    <source>
        <dbReference type="SAM" id="MobiDB-lite"/>
    </source>
</evidence>
<gene>
    <name evidence="3" type="ORF">PXEA_LOCUS14344</name>
</gene>
<sequence>MDILFLCYWCLVVTCISHQQLSREEVRRVTSNANEYEAEQSAAPGGRGSLSSGRGRSSGRVLVGAPWSRSSGFADSTLDLDGDRGRGRGRGRGRAAGPSWPNSSIELSRDLAPAKITNGISLENSAAADADVDCQLNIPMTTRATGAWSQRISHKNSPVIIGGKDDNGSTDNEVAVLAGKVDNTDVYAVDHNPCSAVHSGIGLKQAT</sequence>
<evidence type="ECO:0000313" key="4">
    <source>
        <dbReference type="Proteomes" id="UP000784294"/>
    </source>
</evidence>
<accession>A0A3S4ZVG0</accession>
<evidence type="ECO:0000313" key="3">
    <source>
        <dbReference type="EMBL" id="VEL20904.1"/>
    </source>
</evidence>
<dbReference type="Proteomes" id="UP000784294">
    <property type="component" value="Unassembled WGS sequence"/>
</dbReference>